<accession>A7I7E8</accession>
<organism evidence="1 2">
    <name type="scientific">Methanoregula boonei (strain DSM 21154 / JCM 14090 / 6A8)</name>
    <dbReference type="NCBI Taxonomy" id="456442"/>
    <lineage>
        <taxon>Archaea</taxon>
        <taxon>Methanobacteriati</taxon>
        <taxon>Methanobacteriota</taxon>
        <taxon>Stenosarchaea group</taxon>
        <taxon>Methanomicrobia</taxon>
        <taxon>Methanomicrobiales</taxon>
        <taxon>Methanoregulaceae</taxon>
        <taxon>Methanoregula</taxon>
    </lineage>
</organism>
<dbReference type="AlphaFoldDB" id="A7I7E8"/>
<dbReference type="HOGENOM" id="CLU_1754691_0_0_2"/>
<evidence type="ECO:0000313" key="1">
    <source>
        <dbReference type="EMBL" id="ABS55659.1"/>
    </source>
</evidence>
<dbReference type="Proteomes" id="UP000002408">
    <property type="component" value="Chromosome"/>
</dbReference>
<evidence type="ECO:0000313" key="2">
    <source>
        <dbReference type="Proteomes" id="UP000002408"/>
    </source>
</evidence>
<protein>
    <submittedName>
        <fullName evidence="1">Uncharacterized protein</fullName>
    </submittedName>
</protein>
<gene>
    <name evidence="1" type="ordered locus">Mboo_1141</name>
</gene>
<reference evidence="2" key="1">
    <citation type="journal article" date="2015" name="Microbiology">
        <title>Genome of Methanoregula boonei 6A8 reveals adaptations to oligotrophic peatland environments.</title>
        <authorList>
            <person name="Braeuer S."/>
            <person name="Cadillo-Quiroz H."/>
            <person name="Kyrpides N."/>
            <person name="Woyke T."/>
            <person name="Goodwin L."/>
            <person name="Detter C."/>
            <person name="Podell S."/>
            <person name="Yavitt J.B."/>
            <person name="Zinder S.H."/>
        </authorList>
    </citation>
    <scope>NUCLEOTIDE SEQUENCE [LARGE SCALE GENOMIC DNA]</scope>
    <source>
        <strain evidence="2">DSM 21154 / JCM 14090 / 6A8</strain>
    </source>
</reference>
<dbReference type="EMBL" id="CP000780">
    <property type="protein sequence ID" value="ABS55659.1"/>
    <property type="molecule type" value="Genomic_DNA"/>
</dbReference>
<name>A7I7E8_METB6</name>
<proteinExistence type="predicted"/>
<keyword evidence="2" id="KW-1185">Reference proteome</keyword>
<dbReference type="KEGG" id="mbn:Mboo_1141"/>
<sequence>MFPVRAGAPRSGYMENGFSRNVKKYGIADKAASVRQNPAKNRLPGFYQGRLCLRGSVGPKRFSLFGINAWCPGPEFFLVRRSGLGPTLPGPFLMTVCGGRPGQCLCRFASFCPPAIQIFSQTVNHGQLSFIIQYYDRKNVPTIKYKYL</sequence>